<sequence>MAEFVFFTGPMDCGKSTLALQFDYTQSVAGRRGRLFTSQDRAGEATISSRLGLERPAVEVTAEFDFWGYLVGQLTTGERIDYLVCDETQFYLPGQIDQLARIVDELDVDVFAVGILTDFRTLLFPGSRRLVELADRIETLQVRSLCWCGKRATHNARTVAGRMVTEGAQVVVGDTVPDVEDGDATGGATAYEVLCRDHHRRGVTRVVAQSSRTDPLPFEREDEDL</sequence>
<reference evidence="11" key="1">
    <citation type="journal article" date="2019" name="Int. J. Syst. Evol. Microbiol.">
        <title>The Global Catalogue of Microorganisms (GCM) 10K type strain sequencing project: providing services to taxonomists for standard genome sequencing and annotation.</title>
        <authorList>
            <consortium name="The Broad Institute Genomics Platform"/>
            <consortium name="The Broad Institute Genome Sequencing Center for Infectious Disease"/>
            <person name="Wu L."/>
            <person name="Ma J."/>
        </authorList>
    </citation>
    <scope>NUCLEOTIDE SEQUENCE [LARGE SCALE GENOMIC DNA]</scope>
    <source>
        <strain evidence="11">JCM 16548</strain>
    </source>
</reference>
<dbReference type="PANTHER" id="PTHR11441:SF0">
    <property type="entry name" value="THYMIDINE KINASE, CYTOSOLIC"/>
    <property type="match status" value="1"/>
</dbReference>
<dbReference type="SUPFAM" id="SSF52540">
    <property type="entry name" value="P-loop containing nucleoside triphosphate hydrolases"/>
    <property type="match status" value="1"/>
</dbReference>
<evidence type="ECO:0000256" key="6">
    <source>
        <dbReference type="ARBA" id="ARBA00022777"/>
    </source>
</evidence>
<organism evidence="10 11">
    <name type="scientific">Microlunatus aurantiacus</name>
    <dbReference type="NCBI Taxonomy" id="446786"/>
    <lineage>
        <taxon>Bacteria</taxon>
        <taxon>Bacillati</taxon>
        <taxon>Actinomycetota</taxon>
        <taxon>Actinomycetes</taxon>
        <taxon>Propionibacteriales</taxon>
        <taxon>Propionibacteriaceae</taxon>
        <taxon>Microlunatus</taxon>
    </lineage>
</organism>
<accession>A0ABP7D3V2</accession>
<evidence type="ECO:0000256" key="5">
    <source>
        <dbReference type="ARBA" id="ARBA00022741"/>
    </source>
</evidence>
<evidence type="ECO:0000313" key="10">
    <source>
        <dbReference type="EMBL" id="GAA3698965.1"/>
    </source>
</evidence>
<evidence type="ECO:0000313" key="11">
    <source>
        <dbReference type="Proteomes" id="UP001500051"/>
    </source>
</evidence>
<evidence type="ECO:0000256" key="7">
    <source>
        <dbReference type="ARBA" id="ARBA00022840"/>
    </source>
</evidence>
<keyword evidence="4 8" id="KW-0808">Transferase</keyword>
<dbReference type="EC" id="2.7.1.21" evidence="2 8"/>
<gene>
    <name evidence="10" type="ORF">GCM10022204_14270</name>
</gene>
<dbReference type="RefSeq" id="WP_344811617.1">
    <property type="nucleotide sequence ID" value="NZ_BAAAYX010000003.1"/>
</dbReference>
<evidence type="ECO:0000256" key="4">
    <source>
        <dbReference type="ARBA" id="ARBA00022679"/>
    </source>
</evidence>
<dbReference type="PANTHER" id="PTHR11441">
    <property type="entry name" value="THYMIDINE KINASE"/>
    <property type="match status" value="1"/>
</dbReference>
<evidence type="ECO:0000256" key="9">
    <source>
        <dbReference type="RuleBase" id="RU004165"/>
    </source>
</evidence>
<dbReference type="Proteomes" id="UP001500051">
    <property type="component" value="Unassembled WGS sequence"/>
</dbReference>
<dbReference type="InterPro" id="IPR027417">
    <property type="entry name" value="P-loop_NTPase"/>
</dbReference>
<dbReference type="SUPFAM" id="SSF57716">
    <property type="entry name" value="Glucocorticoid receptor-like (DNA-binding domain)"/>
    <property type="match status" value="1"/>
</dbReference>
<keyword evidence="3 8" id="KW-0237">DNA synthesis</keyword>
<evidence type="ECO:0000256" key="2">
    <source>
        <dbReference type="ARBA" id="ARBA00012118"/>
    </source>
</evidence>
<keyword evidence="6 8" id="KW-0418">Kinase</keyword>
<evidence type="ECO:0000256" key="3">
    <source>
        <dbReference type="ARBA" id="ARBA00022634"/>
    </source>
</evidence>
<keyword evidence="11" id="KW-1185">Reference proteome</keyword>
<protein>
    <recommendedName>
        <fullName evidence="2 8">Thymidine kinase</fullName>
        <ecNumber evidence="2 8">2.7.1.21</ecNumber>
    </recommendedName>
</protein>
<comment type="similarity">
    <text evidence="1 9">Belongs to the thymidine kinase family.</text>
</comment>
<evidence type="ECO:0000256" key="8">
    <source>
        <dbReference type="RuleBase" id="RU000544"/>
    </source>
</evidence>
<comment type="catalytic activity">
    <reaction evidence="8">
        <text>thymidine + ATP = dTMP + ADP + H(+)</text>
        <dbReference type="Rhea" id="RHEA:19129"/>
        <dbReference type="ChEBI" id="CHEBI:15378"/>
        <dbReference type="ChEBI" id="CHEBI:17748"/>
        <dbReference type="ChEBI" id="CHEBI:30616"/>
        <dbReference type="ChEBI" id="CHEBI:63528"/>
        <dbReference type="ChEBI" id="CHEBI:456216"/>
        <dbReference type="EC" id="2.7.1.21"/>
    </reaction>
</comment>
<dbReference type="PIRSF" id="PIRSF035805">
    <property type="entry name" value="TK_cell"/>
    <property type="match status" value="1"/>
</dbReference>
<dbReference type="InterPro" id="IPR001267">
    <property type="entry name" value="Thymidine_kinase"/>
</dbReference>
<dbReference type="Gene3D" id="3.30.60.20">
    <property type="match status" value="1"/>
</dbReference>
<dbReference type="NCBIfam" id="NF003297">
    <property type="entry name" value="PRK04296.1-2"/>
    <property type="match status" value="1"/>
</dbReference>
<keyword evidence="7 8" id="KW-0067">ATP-binding</keyword>
<dbReference type="EMBL" id="BAAAYX010000003">
    <property type="protein sequence ID" value="GAA3698965.1"/>
    <property type="molecule type" value="Genomic_DNA"/>
</dbReference>
<proteinExistence type="inferred from homology"/>
<comment type="caution">
    <text evidence="10">The sequence shown here is derived from an EMBL/GenBank/DDBJ whole genome shotgun (WGS) entry which is preliminary data.</text>
</comment>
<dbReference type="Pfam" id="PF00265">
    <property type="entry name" value="TK"/>
    <property type="match status" value="1"/>
</dbReference>
<dbReference type="GO" id="GO:0016301">
    <property type="term" value="F:kinase activity"/>
    <property type="evidence" value="ECO:0007669"/>
    <property type="project" value="UniProtKB-KW"/>
</dbReference>
<name>A0ABP7D3V2_9ACTN</name>
<dbReference type="Gene3D" id="3.40.50.300">
    <property type="entry name" value="P-loop containing nucleotide triphosphate hydrolases"/>
    <property type="match status" value="1"/>
</dbReference>
<keyword evidence="5 8" id="KW-0547">Nucleotide-binding</keyword>
<evidence type="ECO:0000256" key="1">
    <source>
        <dbReference type="ARBA" id="ARBA00007587"/>
    </source>
</evidence>